<name>A0AAV9QDB2_9PEZI</name>
<feature type="domain" description="Major facilitator superfamily (MFS) profile" evidence="7">
    <location>
        <begin position="51"/>
        <end position="468"/>
    </location>
</feature>
<dbReference type="PROSITE" id="PS50850">
    <property type="entry name" value="MFS"/>
    <property type="match status" value="1"/>
</dbReference>
<evidence type="ECO:0000256" key="4">
    <source>
        <dbReference type="ARBA" id="ARBA00022989"/>
    </source>
</evidence>
<comment type="subcellular location">
    <subcellularLocation>
        <location evidence="1">Membrane</location>
        <topology evidence="1">Multi-pass membrane protein</topology>
    </subcellularLocation>
</comment>
<dbReference type="GO" id="GO:0016020">
    <property type="term" value="C:membrane"/>
    <property type="evidence" value="ECO:0007669"/>
    <property type="project" value="UniProtKB-SubCell"/>
</dbReference>
<keyword evidence="5 6" id="KW-0472">Membrane</keyword>
<feature type="transmembrane region" description="Helical" evidence="6">
    <location>
        <begin position="441"/>
        <end position="462"/>
    </location>
</feature>
<evidence type="ECO:0000256" key="2">
    <source>
        <dbReference type="ARBA" id="ARBA00022448"/>
    </source>
</evidence>
<keyword evidence="9" id="KW-1185">Reference proteome</keyword>
<sequence length="486" mass="54287">MVSPGTKTETISDSTALEDEKPDIACHENSLGSEYPAIDDKRLLRRIDLHIVTWLAILYAFSLLDRTNIGSAKVAGMEVDLELTGNRYSIVSLMLFPTYILLEVPSNMFIRRVSVRTYLAFFVFCWGVLAMCCGFVNDWKDLIAVRVLLGAFEGAFQRLIILKPTCSYIISSWYKRYETHQRIAIWYMSGAFLNGFQGIISYALSLMEGVGGLRGWRWIFIIPGLVTAVLALPVYRYVSEFPESAKWLKPHELRHIQERLHHDRGEVEEKMDRHRLFAALSDWRCWALALLLFWSTAGSYSLSFFLPSILRGFGFSTALSQILVTPPMILSVFCSVGTGLWADRVHIRSPFIVGHMVLVIVGIVLIGWGTNLGSRLVGVFLMTIGNNCTIPTIIAFLINNVPSSSKRQIALPLQGGSAGLGGIAGALIFRTQDAPRYLFGLYLSIAFACCSILMTSALVFYFHCENRKVAEGGPAIDGIEGFRYTL</sequence>
<dbReference type="InterPro" id="IPR011701">
    <property type="entry name" value="MFS"/>
</dbReference>
<dbReference type="Gene3D" id="1.20.1250.20">
    <property type="entry name" value="MFS general substrate transporter like domains"/>
    <property type="match status" value="2"/>
</dbReference>
<feature type="transmembrane region" description="Helical" evidence="6">
    <location>
        <begin position="216"/>
        <end position="238"/>
    </location>
</feature>
<dbReference type="GO" id="GO:0022857">
    <property type="term" value="F:transmembrane transporter activity"/>
    <property type="evidence" value="ECO:0007669"/>
    <property type="project" value="InterPro"/>
</dbReference>
<feature type="transmembrane region" description="Helical" evidence="6">
    <location>
        <begin position="88"/>
        <end position="106"/>
    </location>
</feature>
<accession>A0AAV9QDB2</accession>
<comment type="caution">
    <text evidence="8">The sequence shown here is derived from an EMBL/GenBank/DDBJ whole genome shotgun (WGS) entry which is preliminary data.</text>
</comment>
<evidence type="ECO:0000313" key="8">
    <source>
        <dbReference type="EMBL" id="KAK5541130.1"/>
    </source>
</evidence>
<feature type="transmembrane region" description="Helical" evidence="6">
    <location>
        <begin position="183"/>
        <end position="204"/>
    </location>
</feature>
<dbReference type="Proteomes" id="UP001345827">
    <property type="component" value="Unassembled WGS sequence"/>
</dbReference>
<dbReference type="SUPFAM" id="SSF103473">
    <property type="entry name" value="MFS general substrate transporter"/>
    <property type="match status" value="1"/>
</dbReference>
<dbReference type="AlphaFoldDB" id="A0AAV9QDB2"/>
<feature type="transmembrane region" description="Helical" evidence="6">
    <location>
        <begin position="410"/>
        <end position="429"/>
    </location>
</feature>
<dbReference type="FunFam" id="1.20.1250.20:FF:000018">
    <property type="entry name" value="MFS transporter permease"/>
    <property type="match status" value="1"/>
</dbReference>
<evidence type="ECO:0000313" key="9">
    <source>
        <dbReference type="Proteomes" id="UP001345827"/>
    </source>
</evidence>
<organism evidence="8 9">
    <name type="scientific">Vermiconidia calcicola</name>
    <dbReference type="NCBI Taxonomy" id="1690605"/>
    <lineage>
        <taxon>Eukaryota</taxon>
        <taxon>Fungi</taxon>
        <taxon>Dikarya</taxon>
        <taxon>Ascomycota</taxon>
        <taxon>Pezizomycotina</taxon>
        <taxon>Dothideomycetes</taxon>
        <taxon>Dothideomycetidae</taxon>
        <taxon>Mycosphaerellales</taxon>
        <taxon>Extremaceae</taxon>
        <taxon>Vermiconidia</taxon>
    </lineage>
</organism>
<feature type="transmembrane region" description="Helical" evidence="6">
    <location>
        <begin position="118"/>
        <end position="137"/>
    </location>
</feature>
<evidence type="ECO:0000256" key="3">
    <source>
        <dbReference type="ARBA" id="ARBA00022692"/>
    </source>
</evidence>
<keyword evidence="2" id="KW-0813">Transport</keyword>
<feature type="transmembrane region" description="Helical" evidence="6">
    <location>
        <begin position="318"/>
        <end position="342"/>
    </location>
</feature>
<dbReference type="PANTHER" id="PTHR43791">
    <property type="entry name" value="PERMEASE-RELATED"/>
    <property type="match status" value="1"/>
</dbReference>
<evidence type="ECO:0000259" key="7">
    <source>
        <dbReference type="PROSITE" id="PS50850"/>
    </source>
</evidence>
<reference evidence="8 9" key="1">
    <citation type="submission" date="2023-06" db="EMBL/GenBank/DDBJ databases">
        <title>Black Yeasts Isolated from many extreme environments.</title>
        <authorList>
            <person name="Coleine C."/>
            <person name="Stajich J.E."/>
            <person name="Selbmann L."/>
        </authorList>
    </citation>
    <scope>NUCLEOTIDE SEQUENCE [LARGE SCALE GENOMIC DNA]</scope>
    <source>
        <strain evidence="8 9">CCFEE 5887</strain>
    </source>
</reference>
<evidence type="ECO:0000256" key="5">
    <source>
        <dbReference type="ARBA" id="ARBA00023136"/>
    </source>
</evidence>
<feature type="transmembrane region" description="Helical" evidence="6">
    <location>
        <begin position="143"/>
        <end position="162"/>
    </location>
</feature>
<feature type="transmembrane region" description="Helical" evidence="6">
    <location>
        <begin position="47"/>
        <end position="64"/>
    </location>
</feature>
<keyword evidence="4 6" id="KW-1133">Transmembrane helix</keyword>
<dbReference type="EMBL" id="JAXLQG010000004">
    <property type="protein sequence ID" value="KAK5541130.1"/>
    <property type="molecule type" value="Genomic_DNA"/>
</dbReference>
<protein>
    <recommendedName>
        <fullName evidence="7">Major facilitator superfamily (MFS) profile domain-containing protein</fullName>
    </recommendedName>
</protein>
<feature type="transmembrane region" description="Helical" evidence="6">
    <location>
        <begin position="376"/>
        <end position="398"/>
    </location>
</feature>
<feature type="transmembrane region" description="Helical" evidence="6">
    <location>
        <begin position="351"/>
        <end position="370"/>
    </location>
</feature>
<dbReference type="InterPro" id="IPR036259">
    <property type="entry name" value="MFS_trans_sf"/>
</dbReference>
<evidence type="ECO:0000256" key="1">
    <source>
        <dbReference type="ARBA" id="ARBA00004141"/>
    </source>
</evidence>
<feature type="transmembrane region" description="Helical" evidence="6">
    <location>
        <begin position="285"/>
        <end position="306"/>
    </location>
</feature>
<keyword evidence="3 6" id="KW-0812">Transmembrane</keyword>
<dbReference type="PANTHER" id="PTHR43791:SF3">
    <property type="entry name" value="MAJOR FACILITATOR SUPERFAMILY (MFS) PROFILE DOMAIN-CONTAINING PROTEIN"/>
    <property type="match status" value="1"/>
</dbReference>
<dbReference type="InterPro" id="IPR020846">
    <property type="entry name" value="MFS_dom"/>
</dbReference>
<proteinExistence type="predicted"/>
<dbReference type="Pfam" id="PF07690">
    <property type="entry name" value="MFS_1"/>
    <property type="match status" value="1"/>
</dbReference>
<evidence type="ECO:0000256" key="6">
    <source>
        <dbReference type="SAM" id="Phobius"/>
    </source>
</evidence>
<gene>
    <name evidence="8" type="ORF">LTR25_002907</name>
</gene>